<evidence type="ECO:0000313" key="4">
    <source>
        <dbReference type="Proteomes" id="UP001198182"/>
    </source>
</evidence>
<dbReference type="PANTHER" id="PTHR35902:SF3">
    <property type="entry name" value="NPCBM-ASSOCIATED, NEW3 DOMAIN OF ALPHA-GALACTOSIDASE"/>
    <property type="match status" value="1"/>
</dbReference>
<keyword evidence="2" id="KW-0812">Transmembrane</keyword>
<accession>A0AAE3E7P9</accession>
<dbReference type="EMBL" id="JAJEQR010000001">
    <property type="protein sequence ID" value="MCC2229437.1"/>
    <property type="molecule type" value="Genomic_DNA"/>
</dbReference>
<evidence type="ECO:0000313" key="3">
    <source>
        <dbReference type="EMBL" id="MCC2229437.1"/>
    </source>
</evidence>
<gene>
    <name evidence="3" type="ORF">LKD81_00285</name>
</gene>
<dbReference type="RefSeq" id="WP_308452273.1">
    <property type="nucleotide sequence ID" value="NZ_JAJEQR010000001.1"/>
</dbReference>
<evidence type="ECO:0008006" key="5">
    <source>
        <dbReference type="Google" id="ProtNLM"/>
    </source>
</evidence>
<protein>
    <recommendedName>
        <fullName evidence="5">CARDB domain-containing protein</fullName>
    </recommendedName>
</protein>
<proteinExistence type="predicted"/>
<evidence type="ECO:0000256" key="2">
    <source>
        <dbReference type="SAM" id="Phobius"/>
    </source>
</evidence>
<keyword evidence="2" id="KW-1133">Transmembrane helix</keyword>
<feature type="compositionally biased region" description="Low complexity" evidence="1">
    <location>
        <begin position="209"/>
        <end position="253"/>
    </location>
</feature>
<keyword evidence="2" id="KW-0472">Membrane</keyword>
<evidence type="ECO:0000256" key="1">
    <source>
        <dbReference type="SAM" id="MobiDB-lite"/>
    </source>
</evidence>
<dbReference type="Proteomes" id="UP001198182">
    <property type="component" value="Unassembled WGS sequence"/>
</dbReference>
<feature type="region of interest" description="Disordered" evidence="1">
    <location>
        <begin position="180"/>
        <end position="270"/>
    </location>
</feature>
<keyword evidence="4" id="KW-1185">Reference proteome</keyword>
<name>A0AAE3E7P9_9FIRM</name>
<feature type="compositionally biased region" description="Low complexity" evidence="1">
    <location>
        <begin position="184"/>
        <end position="198"/>
    </location>
</feature>
<feature type="transmembrane region" description="Helical" evidence="2">
    <location>
        <begin position="519"/>
        <end position="539"/>
    </location>
</feature>
<dbReference type="AlphaFoldDB" id="A0AAE3E7P9"/>
<dbReference type="PANTHER" id="PTHR35902">
    <property type="entry name" value="S-LAYER DOMAIN-LIKE PROTEIN-RELATED"/>
    <property type="match status" value="1"/>
</dbReference>
<sequence length="546" mass="58739">MRKYGRWLTILLATLAFFAGVSHIKAESLPAEKEMTAATASSASGKILVIDEKHIYPGMTGAYQNGYTPAIEKGKARLVLPLICAGTAEPDAKEITVSLAFSGESGKVFLGTNYQKKLKEETVRVNGEDCKVYLFDTEVTLKSGSSAGTYAVTVQAEYKSAEKAETQSFTMYVTIPESVPETLPANPSESASKPSSEPGTSGSDDPKNPSASSEPDPSDPSATSPDESDPANPSSDDPGSSDPMASGDDLSGGDFSGDSGGTAETKPDAAPRILVETCEISPQEYRAGDRVDVRLVLRNTSKKKMLRNIRLTFTSNTGEVLPVDAAPDRYIERMSVGGSTEEILKLTIMETAAAVSQPITLSMEYEDNDGTAYTSTEVIYLTLTTETDLRLDSPVVPVSMEAMTGQEITMNLFNVGTAKVKNVMCSIEMDGIVPKGSTFVGDVDPNETKQAVIGIVVGDLTYNRPEQTEKYGTTRGTITVTYEDEKGNIYTQSVDISSEIVKPEGTPDETEDVKYESQWWVSIVVGLILIQAMVGFVILQKKRHKM</sequence>
<comment type="caution">
    <text evidence="3">The sequence shown here is derived from an EMBL/GenBank/DDBJ whole genome shotgun (WGS) entry which is preliminary data.</text>
</comment>
<organism evidence="3 4">
    <name type="scientific">Hominifimenecus microfluidus</name>
    <dbReference type="NCBI Taxonomy" id="2885348"/>
    <lineage>
        <taxon>Bacteria</taxon>
        <taxon>Bacillati</taxon>
        <taxon>Bacillota</taxon>
        <taxon>Clostridia</taxon>
        <taxon>Lachnospirales</taxon>
        <taxon>Lachnospiraceae</taxon>
        <taxon>Hominifimenecus</taxon>
    </lineage>
</organism>
<reference evidence="3" key="1">
    <citation type="submission" date="2021-10" db="EMBL/GenBank/DDBJ databases">
        <title>Anaerobic single-cell dispensing facilitates the cultivation of human gut bacteria.</title>
        <authorList>
            <person name="Afrizal A."/>
        </authorList>
    </citation>
    <scope>NUCLEOTIDE SEQUENCE</scope>
    <source>
        <strain evidence="3">CLA-AA-H215</strain>
    </source>
</reference>